<proteinExistence type="predicted"/>
<dbReference type="Pfam" id="PF20231">
    <property type="entry name" value="DUF6589"/>
    <property type="match status" value="1"/>
</dbReference>
<evidence type="ECO:0000313" key="2">
    <source>
        <dbReference type="Proteomes" id="UP001152795"/>
    </source>
</evidence>
<dbReference type="PROSITE" id="PS00028">
    <property type="entry name" value="ZINC_FINGER_C2H2_1"/>
    <property type="match status" value="1"/>
</dbReference>
<dbReference type="InterPro" id="IPR013087">
    <property type="entry name" value="Znf_C2H2_type"/>
</dbReference>
<sequence>MAQLMQGNQSKYVPLSLDKTTILAKIPLHGDQLFEERVRNVKWTYRDGECSVERLDGLEPECADWHAKFTLYKMENKLFVNHASAGEIGTSVASMYRTGKKNAVKNVRNNYNEYSEFHAREVEAHICAAFMQKMSMLKMNGKSLCEYKEYCTETYLIFHFHDNRRPADRECINPMLYYQMIQFQSLLKGSGYLICAVILYVFQSEKVLDIVNKTAELDEKIKSPFACRADGCNKSYLSHSARVRHEIGKHKLVIARFEEINDERDHMGYYFCRCGCAFVFSTRATRNRHEKTIHHATGCEYPEMTPDAQTTHPDYIFNYHQAKLALGLFLLELAECIKEGDGERLYEVYKLALLLFKSRGHTKYAYKVLLYLAKINFLLSHEETFTLKWNRFYNHHGGKGKKSLLILGKNNE</sequence>
<dbReference type="OrthoDB" id="5978289at2759"/>
<reference evidence="1" key="1">
    <citation type="submission" date="2020-04" db="EMBL/GenBank/DDBJ databases">
        <authorList>
            <person name="Alioto T."/>
            <person name="Alioto T."/>
            <person name="Gomez Garrido J."/>
        </authorList>
    </citation>
    <scope>NUCLEOTIDE SEQUENCE</scope>
    <source>
        <strain evidence="1">A484AB</strain>
    </source>
</reference>
<organism evidence="1 2">
    <name type="scientific">Paramuricea clavata</name>
    <name type="common">Red gorgonian</name>
    <name type="synonym">Violescent sea-whip</name>
    <dbReference type="NCBI Taxonomy" id="317549"/>
    <lineage>
        <taxon>Eukaryota</taxon>
        <taxon>Metazoa</taxon>
        <taxon>Cnidaria</taxon>
        <taxon>Anthozoa</taxon>
        <taxon>Octocorallia</taxon>
        <taxon>Malacalcyonacea</taxon>
        <taxon>Plexauridae</taxon>
        <taxon>Paramuricea</taxon>
    </lineage>
</organism>
<protein>
    <submittedName>
        <fullName evidence="1">Uncharacterized protein</fullName>
    </submittedName>
</protein>
<comment type="caution">
    <text evidence="1">The sequence shown here is derived from an EMBL/GenBank/DDBJ whole genome shotgun (WGS) entry which is preliminary data.</text>
</comment>
<dbReference type="Proteomes" id="UP001152795">
    <property type="component" value="Unassembled WGS sequence"/>
</dbReference>
<dbReference type="EMBL" id="CACRXK020008392">
    <property type="protein sequence ID" value="CAB4014649.1"/>
    <property type="molecule type" value="Genomic_DNA"/>
</dbReference>
<dbReference type="InterPro" id="IPR046496">
    <property type="entry name" value="DUF6589"/>
</dbReference>
<keyword evidence="2" id="KW-1185">Reference proteome</keyword>
<accession>A0A6S7ICC1</accession>
<dbReference type="SMART" id="SM00355">
    <property type="entry name" value="ZnF_C2H2"/>
    <property type="match status" value="2"/>
</dbReference>
<gene>
    <name evidence="1" type="ORF">PACLA_8A080245</name>
</gene>
<name>A0A6S7ICC1_PARCT</name>
<evidence type="ECO:0000313" key="1">
    <source>
        <dbReference type="EMBL" id="CAB4014649.1"/>
    </source>
</evidence>
<dbReference type="AlphaFoldDB" id="A0A6S7ICC1"/>